<evidence type="ECO:0000313" key="2">
    <source>
        <dbReference type="Proteomes" id="UP000005876"/>
    </source>
</evidence>
<dbReference type="RefSeq" id="WP_014282661.1">
    <property type="nucleotide sequence ID" value="NC_016641.1"/>
</dbReference>
<reference key="2">
    <citation type="submission" date="2011-11" db="EMBL/GenBank/DDBJ databases">
        <authorList>
            <person name="Shin S.H."/>
            <person name="Kim S."/>
            <person name="Kim J.Y."/>
        </authorList>
    </citation>
    <scope>NUCLEOTIDE SEQUENCE</scope>
    <source>
        <strain>HPL-003</strain>
    </source>
</reference>
<dbReference type="HOGENOM" id="CLU_046979_2_0_9"/>
<accession>G7VR82</accession>
<reference evidence="2" key="1">
    <citation type="submission" date="2011-11" db="EMBL/GenBank/DDBJ databases">
        <title>Complete sequence of Paenibacillus terrae HPL-003.</title>
        <authorList>
            <person name="Shin S.H."/>
            <person name="Kim S."/>
            <person name="Kim J.Y."/>
        </authorList>
    </citation>
    <scope>NUCLEOTIDE SEQUENCE [LARGE SCALE GENOMIC DNA]</scope>
    <source>
        <strain evidence="2">HPL-003</strain>
    </source>
</reference>
<reference evidence="1 2" key="3">
    <citation type="journal article" date="2012" name="J. Bacteriol.">
        <title>Genome Sequence of Paenibacillus terrae HPL-003, a Xylanase-Producing Bacterium Isolated from Soil Found in Forest Residue.</title>
        <authorList>
            <person name="Shin S.H."/>
            <person name="Kim S."/>
            <person name="Kim J.Y."/>
            <person name="Song H.Y."/>
            <person name="Cho S.J."/>
            <person name="Kim D.R."/>
            <person name="Lee K.I."/>
            <person name="Lim H.K."/>
            <person name="Park N.J."/>
            <person name="Hwang I.T."/>
            <person name="Yang K.S."/>
        </authorList>
    </citation>
    <scope>NUCLEOTIDE SEQUENCE [LARGE SCALE GENOMIC DNA]</scope>
    <source>
        <strain evidence="1 2">HPL-003</strain>
    </source>
</reference>
<dbReference type="AlphaFoldDB" id="G7VR82"/>
<proteinExistence type="predicted"/>
<evidence type="ECO:0008006" key="3">
    <source>
        <dbReference type="Google" id="ProtNLM"/>
    </source>
</evidence>
<dbReference type="STRING" id="985665.HPL003_26335"/>
<organism evidence="1 2">
    <name type="scientific">Paenibacillus terrae (strain HPL-003)</name>
    <dbReference type="NCBI Taxonomy" id="985665"/>
    <lineage>
        <taxon>Bacteria</taxon>
        <taxon>Bacillati</taxon>
        <taxon>Bacillota</taxon>
        <taxon>Bacilli</taxon>
        <taxon>Bacillales</taxon>
        <taxon>Paenibacillaceae</taxon>
        <taxon>Paenibacillus</taxon>
    </lineage>
</organism>
<dbReference type="EMBL" id="CP003107">
    <property type="protein sequence ID" value="AET61981.1"/>
    <property type="molecule type" value="Genomic_DNA"/>
</dbReference>
<dbReference type="OrthoDB" id="4986073at2"/>
<name>G7VR82_PAETH</name>
<dbReference type="eggNOG" id="COG4565">
    <property type="taxonomic scope" value="Bacteria"/>
</dbReference>
<dbReference type="Proteomes" id="UP000005876">
    <property type="component" value="Chromosome"/>
</dbReference>
<sequence length="453" mass="52132">MNTRKIGRERMFKIAFIVAEHSVKRLKQVQEKLEQLCELTVLPYRSLDEITTLYLSRPMTLDAIIFGGELSYLTLHKEIKGPYSLPMKHLDVTEHDFYKLMFQAHSAHPELRSQRIAVDCLGQDNGFLGIKEILQPELLPYMPEEHVNRLSYDDMLRFHLELWEQGKVDLSVTRYSNLVHKLTEHGINAVHLFPSDNTILETFRNTVGEIERLHMKANRTAVGHVQVQGFHKLREQDEPESALIMAMLHKALLTFSREEELPFVAQKHADFFELLVSQQEMEEKWTGGLAHCKLQAFLNYQLSLRVDIGWGAGETLYKARFHAQNALTLAKRQPLSSSFIVMEDDRILGPLGESNHLEVSYAHDPQAEAWGRYIGISPLQIHKIISVMNKLQRDELSAQDLALHLGVTLRNANRIMNLLAEKGAANVSYQKQEKLRGRPTKIYKLQFDKLPVL</sequence>
<gene>
    <name evidence="1" type="ordered locus">HPL003_26335</name>
</gene>
<dbReference type="KEGG" id="pta:HPL003_26335"/>
<protein>
    <recommendedName>
        <fullName evidence="3">Transcriptional regulator</fullName>
    </recommendedName>
</protein>
<evidence type="ECO:0000313" key="1">
    <source>
        <dbReference type="EMBL" id="AET61981.1"/>
    </source>
</evidence>